<evidence type="ECO:0000313" key="1">
    <source>
        <dbReference type="EMBL" id="RZF48469.1"/>
    </source>
</evidence>
<proteinExistence type="predicted"/>
<accession>A0A482XSK8</accession>
<keyword evidence="2" id="KW-1185">Reference proteome</keyword>
<comment type="caution">
    <text evidence="1">The sequence shown here is derived from an EMBL/GenBank/DDBJ whole genome shotgun (WGS) entry which is preliminary data.</text>
</comment>
<dbReference type="EMBL" id="QKKF02002274">
    <property type="protein sequence ID" value="RZF48469.1"/>
    <property type="molecule type" value="Genomic_DNA"/>
</dbReference>
<name>A0A482XSK8_LAOST</name>
<organism evidence="1 2">
    <name type="scientific">Laodelphax striatellus</name>
    <name type="common">Small brown planthopper</name>
    <name type="synonym">Delphax striatella</name>
    <dbReference type="NCBI Taxonomy" id="195883"/>
    <lineage>
        <taxon>Eukaryota</taxon>
        <taxon>Metazoa</taxon>
        <taxon>Ecdysozoa</taxon>
        <taxon>Arthropoda</taxon>
        <taxon>Hexapoda</taxon>
        <taxon>Insecta</taxon>
        <taxon>Pterygota</taxon>
        <taxon>Neoptera</taxon>
        <taxon>Paraneoptera</taxon>
        <taxon>Hemiptera</taxon>
        <taxon>Auchenorrhyncha</taxon>
        <taxon>Fulgoroidea</taxon>
        <taxon>Delphacidae</taxon>
        <taxon>Criomorphinae</taxon>
        <taxon>Laodelphax</taxon>
    </lineage>
</organism>
<dbReference type="Proteomes" id="UP000291343">
    <property type="component" value="Unassembled WGS sequence"/>
</dbReference>
<protein>
    <submittedName>
        <fullName evidence="1">Uncharacterized protein</fullName>
    </submittedName>
</protein>
<gene>
    <name evidence="1" type="ORF">LSTR_LSTR009153</name>
</gene>
<evidence type="ECO:0000313" key="2">
    <source>
        <dbReference type="Proteomes" id="UP000291343"/>
    </source>
</evidence>
<dbReference type="AlphaFoldDB" id="A0A482XSK8"/>
<dbReference type="InParanoid" id="A0A482XSK8"/>
<reference evidence="1 2" key="1">
    <citation type="journal article" date="2017" name="Gigascience">
        <title>Genome sequence of the small brown planthopper, Laodelphax striatellus.</title>
        <authorList>
            <person name="Zhu J."/>
            <person name="Jiang F."/>
            <person name="Wang X."/>
            <person name="Yang P."/>
            <person name="Bao Y."/>
            <person name="Zhao W."/>
            <person name="Wang W."/>
            <person name="Lu H."/>
            <person name="Wang Q."/>
            <person name="Cui N."/>
            <person name="Li J."/>
            <person name="Chen X."/>
            <person name="Luo L."/>
            <person name="Yu J."/>
            <person name="Kang L."/>
            <person name="Cui F."/>
        </authorList>
    </citation>
    <scope>NUCLEOTIDE SEQUENCE [LARGE SCALE GENOMIC DNA]</scope>
    <source>
        <strain evidence="1">Lst14</strain>
    </source>
</reference>
<sequence>MKWEEKPGKKGEELRKVGAISVPLAEYFRLASMSRVETHLKMGSAWPQLQAGPPLVLRAANGSAPHILGSRCRGLYREHRDRAWTQGFAK</sequence>